<dbReference type="PRINTS" id="PR00413">
    <property type="entry name" value="HADHALOGNASE"/>
</dbReference>
<keyword evidence="5" id="KW-1185">Reference proteome</keyword>
<evidence type="ECO:0000256" key="2">
    <source>
        <dbReference type="ARBA" id="ARBA00022801"/>
    </source>
</evidence>
<reference evidence="4 5" key="1">
    <citation type="submission" date="2020-07" db="EMBL/GenBank/DDBJ databases">
        <title>Genomic Encyclopedia of Archaeal and Bacterial Type Strains, Phase II (KMG-II): from individual species to whole genera.</title>
        <authorList>
            <person name="Goeker M."/>
        </authorList>
    </citation>
    <scope>NUCLEOTIDE SEQUENCE [LARGE SCALE GENOMIC DNA]</scope>
    <source>
        <strain evidence="4 5">DSM 21226</strain>
    </source>
</reference>
<dbReference type="AlphaFoldDB" id="A0A7Y9UI16"/>
<organism evidence="4 5">
    <name type="scientific">Sphaerotilus montanus</name>
    <dbReference type="NCBI Taxonomy" id="522889"/>
    <lineage>
        <taxon>Bacteria</taxon>
        <taxon>Pseudomonadati</taxon>
        <taxon>Pseudomonadota</taxon>
        <taxon>Betaproteobacteria</taxon>
        <taxon>Burkholderiales</taxon>
        <taxon>Sphaerotilaceae</taxon>
        <taxon>Sphaerotilus</taxon>
    </lineage>
</organism>
<dbReference type="SFLD" id="SFLDS00003">
    <property type="entry name" value="Haloacid_Dehalogenase"/>
    <property type="match status" value="1"/>
</dbReference>
<evidence type="ECO:0000256" key="1">
    <source>
        <dbReference type="ARBA" id="ARBA00001946"/>
    </source>
</evidence>
<keyword evidence="2 4" id="KW-0378">Hydrolase</keyword>
<evidence type="ECO:0000256" key="3">
    <source>
        <dbReference type="ARBA" id="ARBA00022842"/>
    </source>
</evidence>
<dbReference type="NCBIfam" id="TIGR01549">
    <property type="entry name" value="HAD-SF-IA-v1"/>
    <property type="match status" value="1"/>
</dbReference>
<dbReference type="InterPro" id="IPR051400">
    <property type="entry name" value="HAD-like_hydrolase"/>
</dbReference>
<dbReference type="InterPro" id="IPR036412">
    <property type="entry name" value="HAD-like_sf"/>
</dbReference>
<dbReference type="GO" id="GO:0016787">
    <property type="term" value="F:hydrolase activity"/>
    <property type="evidence" value="ECO:0007669"/>
    <property type="project" value="UniProtKB-KW"/>
</dbReference>
<proteinExistence type="predicted"/>
<dbReference type="SFLD" id="SFLDG01129">
    <property type="entry name" value="C1.5:_HAD__Beta-PGM__Phosphata"/>
    <property type="match status" value="1"/>
</dbReference>
<gene>
    <name evidence="4" type="ORF">BDD16_000246</name>
</gene>
<dbReference type="Gene3D" id="3.40.50.1000">
    <property type="entry name" value="HAD superfamily/HAD-like"/>
    <property type="match status" value="1"/>
</dbReference>
<dbReference type="SUPFAM" id="SSF56784">
    <property type="entry name" value="HAD-like"/>
    <property type="match status" value="1"/>
</dbReference>
<evidence type="ECO:0000313" key="5">
    <source>
        <dbReference type="Proteomes" id="UP000518288"/>
    </source>
</evidence>
<dbReference type="PANTHER" id="PTHR46470:SF4">
    <property type="entry name" value="5-AMINO-6-(5-PHOSPHO-D-RIBITYLAMINO)URACIL PHOSPHATASE YIGB"/>
    <property type="match status" value="1"/>
</dbReference>
<dbReference type="Pfam" id="PF00702">
    <property type="entry name" value="Hydrolase"/>
    <property type="match status" value="1"/>
</dbReference>
<keyword evidence="3" id="KW-0460">Magnesium</keyword>
<comment type="cofactor">
    <cofactor evidence="1">
        <name>Mg(2+)</name>
        <dbReference type="ChEBI" id="CHEBI:18420"/>
    </cofactor>
</comment>
<dbReference type="GO" id="GO:0009231">
    <property type="term" value="P:riboflavin biosynthetic process"/>
    <property type="evidence" value="ECO:0007669"/>
    <property type="project" value="TreeGrafter"/>
</dbReference>
<protein>
    <submittedName>
        <fullName evidence="4">Putative hydrolase of the HAD superfamily</fullName>
    </submittedName>
</protein>
<sequence length="235" mass="25192">MIAALTLDLDDTLWPVLPTLLRAEAVLQDWLRTHAPATAAAFDVPTLQRLRGEVARRHPELAHDLTALRLITLREALASVGDDPALAEPAFDVFFAERQQVQWYADVRPALERLAARFPLLALSNGNAELAATGLSAYFTGAVSARGCGVAKPAPRIFAVACAQLQCTVGQVMHVGDDWRLDVVGARQAGLHTAWIRRPEAALHHGPASPADDVAPPGRHLHLDDLLALADALGA</sequence>
<comment type="caution">
    <text evidence="4">The sequence shown here is derived from an EMBL/GenBank/DDBJ whole genome shotgun (WGS) entry which is preliminary data.</text>
</comment>
<dbReference type="InterPro" id="IPR023214">
    <property type="entry name" value="HAD_sf"/>
</dbReference>
<dbReference type="EMBL" id="JACCFH010000001">
    <property type="protein sequence ID" value="NYG31260.1"/>
    <property type="molecule type" value="Genomic_DNA"/>
</dbReference>
<dbReference type="RefSeq" id="WP_179632267.1">
    <property type="nucleotide sequence ID" value="NZ_CAXYYM010000050.1"/>
</dbReference>
<dbReference type="InterPro" id="IPR006439">
    <property type="entry name" value="HAD-SF_hydro_IA"/>
</dbReference>
<dbReference type="PANTHER" id="PTHR46470">
    <property type="entry name" value="N-ACYLNEURAMINATE-9-PHOSPHATASE"/>
    <property type="match status" value="1"/>
</dbReference>
<name>A0A7Y9UI16_9BURK</name>
<dbReference type="Gene3D" id="1.20.120.1600">
    <property type="match status" value="1"/>
</dbReference>
<evidence type="ECO:0000313" key="4">
    <source>
        <dbReference type="EMBL" id="NYG31260.1"/>
    </source>
</evidence>
<dbReference type="Proteomes" id="UP000518288">
    <property type="component" value="Unassembled WGS sequence"/>
</dbReference>
<accession>A0A7Y9UI16</accession>